<organism evidence="1 2">
    <name type="scientific">Dioszegia hungarica</name>
    <dbReference type="NCBI Taxonomy" id="4972"/>
    <lineage>
        <taxon>Eukaryota</taxon>
        <taxon>Fungi</taxon>
        <taxon>Dikarya</taxon>
        <taxon>Basidiomycota</taxon>
        <taxon>Agaricomycotina</taxon>
        <taxon>Tremellomycetes</taxon>
        <taxon>Tremellales</taxon>
        <taxon>Bulleribasidiaceae</taxon>
        <taxon>Dioszegia</taxon>
    </lineage>
</organism>
<evidence type="ECO:0000313" key="1">
    <source>
        <dbReference type="EMBL" id="KAI9633563.1"/>
    </source>
</evidence>
<dbReference type="AlphaFoldDB" id="A0AA38H3K1"/>
<dbReference type="RefSeq" id="XP_052943340.1">
    <property type="nucleotide sequence ID" value="XM_053089993.1"/>
</dbReference>
<accession>A0AA38H3K1</accession>
<dbReference type="Proteomes" id="UP001164286">
    <property type="component" value="Unassembled WGS sequence"/>
</dbReference>
<comment type="caution">
    <text evidence="1">The sequence shown here is derived from an EMBL/GenBank/DDBJ whole genome shotgun (WGS) entry which is preliminary data.</text>
</comment>
<proteinExistence type="predicted"/>
<evidence type="ECO:0000313" key="2">
    <source>
        <dbReference type="Proteomes" id="UP001164286"/>
    </source>
</evidence>
<keyword evidence="2" id="KW-1185">Reference proteome</keyword>
<dbReference type="GeneID" id="77729198"/>
<sequence length="237" mass="26107">MSPPPTVLQAESSTPRTFRSHFQRLLSHMPPPDAEFWKDLDSGVFLWPVVDVPLPEKPTLLARELLLWTARDDRYLPSVQPVEGLSATLHPPPGFAYNLHGCQAWDKDSTPTETGSRVITYLLSETPVTFRSADGKQSSIDSNSVVKSRLSSTADLIGTMKGVFGRLLSDRANQEILDLQVQTDPLAATHYYIFKGTEILGVSTDLLTRISATGATRLKMDVMVVCCQPSVVERLGP</sequence>
<gene>
    <name evidence="1" type="ORF">MKK02DRAFT_38219</name>
</gene>
<protein>
    <submittedName>
        <fullName evidence="1">Uncharacterized protein</fullName>
    </submittedName>
</protein>
<dbReference type="EMBL" id="JAKWFO010000008">
    <property type="protein sequence ID" value="KAI9633563.1"/>
    <property type="molecule type" value="Genomic_DNA"/>
</dbReference>
<name>A0AA38H3K1_9TREE</name>
<reference evidence="1" key="1">
    <citation type="journal article" date="2022" name="G3 (Bethesda)">
        <title>High quality genome of the basidiomycete yeast Dioszegia hungarica PDD-24b-2 isolated from cloud water.</title>
        <authorList>
            <person name="Jarrige D."/>
            <person name="Haridas S."/>
            <person name="Bleykasten-Grosshans C."/>
            <person name="Joly M."/>
            <person name="Nadalig T."/>
            <person name="Sancelme M."/>
            <person name="Vuilleumier S."/>
            <person name="Grigoriev I.V."/>
            <person name="Amato P."/>
            <person name="Bringel F."/>
        </authorList>
    </citation>
    <scope>NUCLEOTIDE SEQUENCE</scope>
    <source>
        <strain evidence="1">PDD-24b-2</strain>
    </source>
</reference>